<proteinExistence type="inferred from homology"/>
<dbReference type="PANTHER" id="PTHR11655">
    <property type="entry name" value="60S/50S RIBOSOMAL PROTEIN L6/L9"/>
    <property type="match status" value="1"/>
</dbReference>
<organism evidence="12">
    <name type="scientific">uncultured Frankia sp</name>
    <dbReference type="NCBI Taxonomy" id="181582"/>
    <lineage>
        <taxon>Bacteria</taxon>
        <taxon>Bacillati</taxon>
        <taxon>Actinomycetota</taxon>
        <taxon>Actinomycetes</taxon>
        <taxon>Frankiales</taxon>
        <taxon>Frankiaceae</taxon>
        <taxon>Frankia</taxon>
        <taxon>environmental samples</taxon>
    </lineage>
</organism>
<accession>A0A6F8LZI7</accession>
<dbReference type="InterPro" id="IPR000702">
    <property type="entry name" value="Ribosomal_uL6-like"/>
</dbReference>
<keyword evidence="3 7" id="KW-0699">rRNA-binding</keyword>
<dbReference type="PANTHER" id="PTHR11655:SF14">
    <property type="entry name" value="LARGE RIBOSOMAL SUBUNIT PROTEIN UL6M"/>
    <property type="match status" value="1"/>
</dbReference>
<evidence type="ECO:0000256" key="8">
    <source>
        <dbReference type="RuleBase" id="RU003869"/>
    </source>
</evidence>
<dbReference type="GO" id="GO:0003735">
    <property type="term" value="F:structural constituent of ribosome"/>
    <property type="evidence" value="ECO:0007669"/>
    <property type="project" value="UniProtKB-UniRule"/>
</dbReference>
<evidence type="ECO:0000256" key="7">
    <source>
        <dbReference type="HAMAP-Rule" id="MF_01365"/>
    </source>
</evidence>
<dbReference type="NCBIfam" id="TIGR03654">
    <property type="entry name" value="L6_bact"/>
    <property type="match status" value="1"/>
</dbReference>
<dbReference type="SUPFAM" id="SSF56053">
    <property type="entry name" value="Ribosomal protein L6"/>
    <property type="match status" value="2"/>
</dbReference>
<protein>
    <recommendedName>
        <fullName evidence="7">Large ribosomal subunit protein uL6</fullName>
    </recommendedName>
</protein>
<dbReference type="Gene3D" id="3.30.230.10">
    <property type="match status" value="1"/>
</dbReference>
<dbReference type="Pfam" id="PF03719">
    <property type="entry name" value="Ribosomal_S5_C"/>
    <property type="match status" value="1"/>
</dbReference>
<comment type="similarity">
    <text evidence="1">Belongs to the universal ribosomal protein uS5 family.</text>
</comment>
<dbReference type="Pfam" id="PF00347">
    <property type="entry name" value="Ribosomal_L6"/>
    <property type="match status" value="2"/>
</dbReference>
<evidence type="ECO:0000313" key="12">
    <source>
        <dbReference type="EMBL" id="AYF60973.1"/>
    </source>
</evidence>
<dbReference type="HAMAP" id="MF_01365_B">
    <property type="entry name" value="Ribosomal_uL6_B"/>
    <property type="match status" value="1"/>
</dbReference>
<feature type="domain" description="Large ribosomal subunit protein uL6 alpha-beta" evidence="10">
    <location>
        <begin position="11"/>
        <end position="82"/>
    </location>
</feature>
<evidence type="ECO:0000256" key="2">
    <source>
        <dbReference type="ARBA" id="ARBA00009356"/>
    </source>
</evidence>
<dbReference type="InterPro" id="IPR002358">
    <property type="entry name" value="Ribosomal_uL6_CS"/>
</dbReference>
<reference evidence="12" key="1">
    <citation type="submission" date="2018-02" db="EMBL/GenBank/DDBJ databases">
        <authorList>
            <person name="Briolay J."/>
        </authorList>
    </citation>
    <scope>NUCLEOTIDE SEQUENCE</scope>
</reference>
<evidence type="ECO:0000256" key="5">
    <source>
        <dbReference type="ARBA" id="ARBA00022980"/>
    </source>
</evidence>
<dbReference type="InterPro" id="IPR020568">
    <property type="entry name" value="Ribosomal_Su5_D2-typ_SF"/>
</dbReference>
<comment type="subunit">
    <text evidence="7">Part of the 50S ribosomal subunit.</text>
</comment>
<evidence type="ECO:0000256" key="1">
    <source>
        <dbReference type="ARBA" id="ARBA00008945"/>
    </source>
</evidence>
<dbReference type="InterPro" id="IPR036789">
    <property type="entry name" value="Ribosomal_uL6-like_a/b-dom_sf"/>
</dbReference>
<evidence type="ECO:0000256" key="4">
    <source>
        <dbReference type="ARBA" id="ARBA00022884"/>
    </source>
</evidence>
<evidence type="ECO:0000256" key="6">
    <source>
        <dbReference type="ARBA" id="ARBA00023274"/>
    </source>
</evidence>
<dbReference type="GO" id="GO:0022625">
    <property type="term" value="C:cytosolic large ribosomal subunit"/>
    <property type="evidence" value="ECO:0007669"/>
    <property type="project" value="UniProtKB-UniRule"/>
</dbReference>
<dbReference type="AlphaFoldDB" id="A0A6F8LZI7"/>
<dbReference type="FunFam" id="3.90.930.12:FF:000002">
    <property type="entry name" value="50S ribosomal protein L6"/>
    <property type="match status" value="1"/>
</dbReference>
<name>A0A6F8LZI7_9ACTN</name>
<dbReference type="SUPFAM" id="SSF54211">
    <property type="entry name" value="Ribosomal protein S5 domain 2-like"/>
    <property type="match status" value="1"/>
</dbReference>
<comment type="function">
    <text evidence="7 9">This protein binds to the 23S rRNA, and is important in its secondary structure. It is located near the subunit interface in the base of the L7/L12 stalk, and near the tRNA binding site of the peptidyltransferase center.</text>
</comment>
<dbReference type="PRINTS" id="PR00059">
    <property type="entry name" value="RIBOSOMALL6"/>
</dbReference>
<dbReference type="InterPro" id="IPR014721">
    <property type="entry name" value="Ribsml_uS5_D2-typ_fold_subgr"/>
</dbReference>
<sequence>MSRIGRLPIPVPSGVDITVEGATVTVKGPKGTLSHVVVEPIGVNREEGQLVVTRPDDERRSRSLHGLTRTLVSNMVTGVTTGYSKTLEIVGVGYRVQAKGSDLEFALGYSHPVPVKAPEGIRFEVQTPTRFVVHGIDKQLVGEVSAKIRGLRKPDPYKGKGVRYQGEVVSAARDHQHKAKEVPAAIAKGVEEAKKHFFKVPRIGSTIPHPVQGEEAAGVVLLKPASPGTGVIAGGPVRAVLECAGVHDVLSKSLGSSNPINIVHATVAALRGLMRPEEIAARRGLPLEDVAPPAMLRARAAGAGV</sequence>
<gene>
    <name evidence="7 12" type="primary">rplF</name>
    <name evidence="12" type="ORF">EONBJKNG_00025</name>
</gene>
<dbReference type="EMBL" id="MG958460">
    <property type="protein sequence ID" value="AYF60973.1"/>
    <property type="molecule type" value="Genomic_DNA"/>
</dbReference>
<evidence type="ECO:0000256" key="9">
    <source>
        <dbReference type="RuleBase" id="RU003870"/>
    </source>
</evidence>
<comment type="similarity">
    <text evidence="2 7 8">Belongs to the universal ribosomal protein uL6 family.</text>
</comment>
<dbReference type="FunFam" id="3.90.930.12:FF:000001">
    <property type="entry name" value="50S ribosomal protein L6"/>
    <property type="match status" value="1"/>
</dbReference>
<dbReference type="InterPro" id="IPR005324">
    <property type="entry name" value="Ribosomal_uS5_C"/>
</dbReference>
<evidence type="ECO:0000259" key="11">
    <source>
        <dbReference type="Pfam" id="PF03719"/>
    </source>
</evidence>
<dbReference type="GO" id="GO:0019843">
    <property type="term" value="F:rRNA binding"/>
    <property type="evidence" value="ECO:0007669"/>
    <property type="project" value="UniProtKB-UniRule"/>
</dbReference>
<reference evidence="12" key="2">
    <citation type="submission" date="2020-03" db="EMBL/GenBank/DDBJ databases">
        <title>Sequencing the whole spectinomycin operon, new perspectives for prokaryotic systematics.</title>
        <authorList>
            <person name="Flandrois J.-P."/>
        </authorList>
    </citation>
    <scope>NUCLEOTIDE SEQUENCE</scope>
</reference>
<dbReference type="GO" id="GO:0002181">
    <property type="term" value="P:cytoplasmic translation"/>
    <property type="evidence" value="ECO:0007669"/>
    <property type="project" value="TreeGrafter"/>
</dbReference>
<keyword evidence="4 7" id="KW-0694">RNA-binding</keyword>
<evidence type="ECO:0000259" key="10">
    <source>
        <dbReference type="Pfam" id="PF00347"/>
    </source>
</evidence>
<keyword evidence="5 7" id="KW-0689">Ribosomal protein</keyword>
<dbReference type="FunFam" id="3.30.230.10:FF:000002">
    <property type="entry name" value="30S ribosomal protein S5"/>
    <property type="match status" value="1"/>
</dbReference>
<keyword evidence="6 7" id="KW-0687">Ribonucleoprotein</keyword>
<dbReference type="InterPro" id="IPR019906">
    <property type="entry name" value="Ribosomal_uL6_bac-type"/>
</dbReference>
<feature type="domain" description="Large ribosomal subunit protein uL6 alpha-beta" evidence="10">
    <location>
        <begin position="90"/>
        <end position="164"/>
    </location>
</feature>
<feature type="domain" description="Small ribosomal subunit protein uS5 C-terminal" evidence="11">
    <location>
        <begin position="216"/>
        <end position="283"/>
    </location>
</feature>
<dbReference type="InterPro" id="IPR020040">
    <property type="entry name" value="Ribosomal_uL6_a/b-dom"/>
</dbReference>
<dbReference type="PROSITE" id="PS00525">
    <property type="entry name" value="RIBOSOMAL_L6_1"/>
    <property type="match status" value="1"/>
</dbReference>
<evidence type="ECO:0000256" key="3">
    <source>
        <dbReference type="ARBA" id="ARBA00022730"/>
    </source>
</evidence>
<dbReference type="Gene3D" id="3.90.930.12">
    <property type="entry name" value="Ribosomal protein L6, alpha-beta domain"/>
    <property type="match status" value="2"/>
</dbReference>